<feature type="transmembrane region" description="Helical" evidence="1">
    <location>
        <begin position="194"/>
        <end position="214"/>
    </location>
</feature>
<accession>A0ABX0GVX3</accession>
<organism evidence="2 3">
    <name type="scientific">Motilibacter deserti</name>
    <dbReference type="NCBI Taxonomy" id="2714956"/>
    <lineage>
        <taxon>Bacteria</taxon>
        <taxon>Bacillati</taxon>
        <taxon>Actinomycetota</taxon>
        <taxon>Actinomycetes</taxon>
        <taxon>Motilibacterales</taxon>
        <taxon>Motilibacteraceae</taxon>
        <taxon>Motilibacter</taxon>
    </lineage>
</organism>
<feature type="transmembrane region" description="Helical" evidence="1">
    <location>
        <begin position="121"/>
        <end position="147"/>
    </location>
</feature>
<gene>
    <name evidence="2" type="ORF">G9H71_14845</name>
</gene>
<dbReference type="EMBL" id="JAANNP010000015">
    <property type="protein sequence ID" value="NHC15064.1"/>
    <property type="molecule type" value="Genomic_DNA"/>
</dbReference>
<sequence>MSAPVAQRPQQQQAGGVTFVNVLRAEWVKFWSVRSTAWAVLALVVVTIGITTLFSWGISESYDQLDASERSDLDPANASLSGLFFGQLVIAVLGALVVTAEYSTRGVRSTFTAVPRRLNVLAAKALVLAVVAFVVGLVTCFVAFFIGQLFFASVDIDVSLGDPGVPRVIIGGALYVVGCGMFGFALGTLLRHSAGAITTAVALLLVVPPLIGLIPDALGGEQISKWFTSNAGTHIMETVSSTEGIGPWSGYAAFTLQWLVLLVIGAWLVKRRDA</sequence>
<comment type="caution">
    <text evidence="2">The sequence shown here is derived from an EMBL/GenBank/DDBJ whole genome shotgun (WGS) entry which is preliminary data.</text>
</comment>
<keyword evidence="1" id="KW-0472">Membrane</keyword>
<dbReference type="Proteomes" id="UP000800981">
    <property type="component" value="Unassembled WGS sequence"/>
</dbReference>
<dbReference type="PANTHER" id="PTHR37305">
    <property type="entry name" value="INTEGRAL MEMBRANE PROTEIN-RELATED"/>
    <property type="match status" value="1"/>
</dbReference>
<keyword evidence="1" id="KW-0812">Transmembrane</keyword>
<feature type="transmembrane region" description="Helical" evidence="1">
    <location>
        <begin position="167"/>
        <end position="187"/>
    </location>
</feature>
<dbReference type="Pfam" id="PF12730">
    <property type="entry name" value="ABC2_membrane_4"/>
    <property type="match status" value="1"/>
</dbReference>
<evidence type="ECO:0000313" key="3">
    <source>
        <dbReference type="Proteomes" id="UP000800981"/>
    </source>
</evidence>
<dbReference type="RefSeq" id="WP_166283185.1">
    <property type="nucleotide sequence ID" value="NZ_JAANNP010000015.1"/>
</dbReference>
<dbReference type="PANTHER" id="PTHR37305:SF1">
    <property type="entry name" value="MEMBRANE PROTEIN"/>
    <property type="match status" value="1"/>
</dbReference>
<feature type="transmembrane region" description="Helical" evidence="1">
    <location>
        <begin position="78"/>
        <end position="100"/>
    </location>
</feature>
<keyword evidence="3" id="KW-1185">Reference proteome</keyword>
<name>A0ABX0GVX3_9ACTN</name>
<protein>
    <submittedName>
        <fullName evidence="2">ABC transporter permease subunit</fullName>
    </submittedName>
</protein>
<proteinExistence type="predicted"/>
<keyword evidence="1" id="KW-1133">Transmembrane helix</keyword>
<evidence type="ECO:0000313" key="2">
    <source>
        <dbReference type="EMBL" id="NHC15064.1"/>
    </source>
</evidence>
<evidence type="ECO:0000256" key="1">
    <source>
        <dbReference type="SAM" id="Phobius"/>
    </source>
</evidence>
<feature type="transmembrane region" description="Helical" evidence="1">
    <location>
        <begin position="248"/>
        <end position="269"/>
    </location>
</feature>
<feature type="transmembrane region" description="Helical" evidence="1">
    <location>
        <begin position="37"/>
        <end position="58"/>
    </location>
</feature>
<reference evidence="2 3" key="1">
    <citation type="submission" date="2020-03" db="EMBL/GenBank/DDBJ databases">
        <title>Two novel Motilibacter sp.</title>
        <authorList>
            <person name="Liu S."/>
        </authorList>
    </citation>
    <scope>NUCLEOTIDE SEQUENCE [LARGE SCALE GENOMIC DNA]</scope>
    <source>
        <strain evidence="2 3">E257</strain>
    </source>
</reference>